<evidence type="ECO:0000256" key="3">
    <source>
        <dbReference type="SAM" id="Phobius"/>
    </source>
</evidence>
<dbReference type="InterPro" id="IPR036770">
    <property type="entry name" value="Ankyrin_rpt-contain_sf"/>
</dbReference>
<keyword evidence="3" id="KW-0812">Transmembrane</keyword>
<dbReference type="RefSeq" id="WP_115174198.1">
    <property type="nucleotide sequence ID" value="NZ_UGNY01000001.1"/>
</dbReference>
<dbReference type="Gene3D" id="1.25.40.20">
    <property type="entry name" value="Ankyrin repeat-containing domain"/>
    <property type="match status" value="2"/>
</dbReference>
<organism evidence="4 5">
    <name type="scientific">Legionella feeleii</name>
    <dbReference type="NCBI Taxonomy" id="453"/>
    <lineage>
        <taxon>Bacteria</taxon>
        <taxon>Pseudomonadati</taxon>
        <taxon>Pseudomonadota</taxon>
        <taxon>Gammaproteobacteria</taxon>
        <taxon>Legionellales</taxon>
        <taxon>Legionellaceae</taxon>
        <taxon>Legionella</taxon>
    </lineage>
</organism>
<reference evidence="4 5" key="1">
    <citation type="submission" date="2018-06" db="EMBL/GenBank/DDBJ databases">
        <authorList>
            <consortium name="Pathogen Informatics"/>
            <person name="Doyle S."/>
        </authorList>
    </citation>
    <scope>NUCLEOTIDE SEQUENCE [LARGE SCALE GENOMIC DNA]</scope>
    <source>
        <strain evidence="4 5">NCTC11978</strain>
    </source>
</reference>
<name>A0A378IQZ5_9GAMM</name>
<keyword evidence="3" id="KW-0472">Membrane</keyword>
<dbReference type="PANTHER" id="PTHR24124:SF14">
    <property type="entry name" value="CHROMOSOME UNDETERMINED SCAFFOLD_25, WHOLE GENOME SHOTGUN SEQUENCE"/>
    <property type="match status" value="1"/>
</dbReference>
<evidence type="ECO:0000313" key="5">
    <source>
        <dbReference type="Proteomes" id="UP000254033"/>
    </source>
</evidence>
<dbReference type="GO" id="GO:0010468">
    <property type="term" value="P:regulation of gene expression"/>
    <property type="evidence" value="ECO:0007669"/>
    <property type="project" value="TreeGrafter"/>
</dbReference>
<evidence type="ECO:0000256" key="2">
    <source>
        <dbReference type="ARBA" id="ARBA00023043"/>
    </source>
</evidence>
<gene>
    <name evidence="4" type="ORF">NCTC11978_00057</name>
</gene>
<evidence type="ECO:0000313" key="4">
    <source>
        <dbReference type="EMBL" id="STX36911.1"/>
    </source>
</evidence>
<keyword evidence="2" id="KW-0040">ANK repeat</keyword>
<feature type="transmembrane region" description="Helical" evidence="3">
    <location>
        <begin position="1067"/>
        <end position="1089"/>
    </location>
</feature>
<accession>A0A378IQZ5</accession>
<dbReference type="SUPFAM" id="SSF48403">
    <property type="entry name" value="Ankyrin repeat"/>
    <property type="match status" value="1"/>
</dbReference>
<protein>
    <submittedName>
        <fullName evidence="4">Ankyrin repeat protein</fullName>
    </submittedName>
</protein>
<dbReference type="EMBL" id="UGNY01000001">
    <property type="protein sequence ID" value="STX36911.1"/>
    <property type="molecule type" value="Genomic_DNA"/>
</dbReference>
<keyword evidence="3" id="KW-1133">Transmembrane helix</keyword>
<proteinExistence type="predicted"/>
<dbReference type="AlphaFoldDB" id="A0A378IQZ5"/>
<keyword evidence="1" id="KW-0677">Repeat</keyword>
<dbReference type="Proteomes" id="UP000254033">
    <property type="component" value="Unassembled WGS sequence"/>
</dbReference>
<evidence type="ECO:0000256" key="1">
    <source>
        <dbReference type="ARBA" id="ARBA00022737"/>
    </source>
</evidence>
<sequence>MANLIPEELYNLLVEKQALIQDPIVVPRNYSSLKTQTIQQELRDEIEALIKLFGEGLETFRQGFLDRCKHRAEQNAGTCLSLFAMPDGECNQLYWQIAERLFEPKTMGDMLRLLLPDNTMVISYEVTEENRQQSLRERVKNPVFHFEAKNLACLTQEPSRTALSQFAVSGGQLFDVTDLVQWEFTTHTKFFNSLSQQYPELAEALYQHNEAFKKLRQHLLAVSKGQSPREVIKEFIQQFLLGGETLTGEIYASLEAQTAVTDFFGYLESLPDTLKEALLELETPSDISLDYVCEHLKAENCVEQAAAYLQEILNNKENAATLDTRPDLSPEQLQGLHKSYGKSHALSSVSDSPTALPLNYLKKNLEALVIDDMHVLLDLLLAFPPGYYPMLFKYAQISCDATSLGEMMASGIFLGEQLTALNQAFIDNMEKWGGFSVCLQFALHYNNDELVKHLFSLLAQKEQPAIFLIEQLGGFSESVRIAIAHKNYELLKLILTSLPLEERLAALVEAKLADGTPMLAFATVRMPSQFHWILELLPEEHRLTAITLTAGNPTVLYLTADPETIATTLSLLPEKDRLTALRAETRGKSGLWRGAFRIEVFKVILALLPPADRLNAVTERIFSDQNALEITLSREAFKEILNLLPDIVPPPANPTHSTKQNKQIVTLYNRIRDLRNYGLELYSQVYSRDAETAGKQIICIAISLAMFANHFINAQTNVEQQTAQRNFLGELQQNIRMHEQTFLQRLLINIVISAFAYALCLSKELGALVEDGLFNSEQLAHLNETIVTNIEQAGGISTGLRFALTYKNHELLRLILLSLAPEERLAVINEKSSEGKSVLHFAAHDLEALKAILMLLPESDRLAAVNQKDNNGDSVLHLNPGPLKTILMLLPESDRQAAINEKNNNFGYSVIHLAANNAESLTAILTSIPESARLTLVNEKANNGRTALHSAANKPETLEAILNLLPEMMPQANPNYSAKRNEQISMLYSNINQLRSYGRKLYNQVNDKKAETEGEKAVCLALTLNYFANKFMNTQNNEERQIAQEAFQKELKQGILDMHHRARWKPVLANIIIAATGIGLLVIFGKLYLTKSAFFMQTERHKQIDKIASHFTALLTEEAPSTNSTADEIVSLLKTSLSGPSA</sequence>
<dbReference type="PANTHER" id="PTHR24124">
    <property type="entry name" value="ANKYRIN REPEAT FAMILY A"/>
    <property type="match status" value="1"/>
</dbReference>